<comment type="similarity">
    <text evidence="1">Belongs to the 4-hydroxybenzoyl-CoA thioesterase family.</text>
</comment>
<dbReference type="InterPro" id="IPR029069">
    <property type="entry name" value="HotDog_dom_sf"/>
</dbReference>
<dbReference type="SUPFAM" id="SSF54637">
    <property type="entry name" value="Thioesterase/thiol ester dehydrase-isomerase"/>
    <property type="match status" value="1"/>
</dbReference>
<dbReference type="GO" id="GO:0047617">
    <property type="term" value="F:fatty acyl-CoA hydrolase activity"/>
    <property type="evidence" value="ECO:0007669"/>
    <property type="project" value="TreeGrafter"/>
</dbReference>
<dbReference type="RefSeq" id="WP_150886335.1">
    <property type="nucleotide sequence ID" value="NZ_CP032452.1"/>
</dbReference>
<dbReference type="InterPro" id="IPR050563">
    <property type="entry name" value="4-hydroxybenzoyl-CoA_TE"/>
</dbReference>
<dbReference type="Gene3D" id="3.10.129.10">
    <property type="entry name" value="Hotdog Thioesterase"/>
    <property type="match status" value="1"/>
</dbReference>
<evidence type="ECO:0000313" key="3">
    <source>
        <dbReference type="EMBL" id="NME09610.1"/>
    </source>
</evidence>
<evidence type="ECO:0000313" key="4">
    <source>
        <dbReference type="EMBL" id="QEZ68618.1"/>
    </source>
</evidence>
<evidence type="ECO:0000256" key="1">
    <source>
        <dbReference type="ARBA" id="ARBA00005953"/>
    </source>
</evidence>
<keyword evidence="2" id="KW-0378">Hydrolase</keyword>
<dbReference type="PANTHER" id="PTHR31793">
    <property type="entry name" value="4-HYDROXYBENZOYL-COA THIOESTERASE FAMILY MEMBER"/>
    <property type="match status" value="1"/>
</dbReference>
<dbReference type="Proteomes" id="UP000326961">
    <property type="component" value="Chromosome"/>
</dbReference>
<organism evidence="4 5">
    <name type="scientific">Paraclostridium bifermentans</name>
    <name type="common">Clostridium bifermentans</name>
    <dbReference type="NCBI Taxonomy" id="1490"/>
    <lineage>
        <taxon>Bacteria</taxon>
        <taxon>Bacillati</taxon>
        <taxon>Bacillota</taxon>
        <taxon>Clostridia</taxon>
        <taxon>Peptostreptococcales</taxon>
        <taxon>Peptostreptococcaceae</taxon>
        <taxon>Paraclostridium</taxon>
    </lineage>
</organism>
<dbReference type="EMBL" id="JABAFD010000004">
    <property type="protein sequence ID" value="NME09610.1"/>
    <property type="molecule type" value="Genomic_DNA"/>
</dbReference>
<evidence type="ECO:0000313" key="5">
    <source>
        <dbReference type="Proteomes" id="UP000326961"/>
    </source>
</evidence>
<dbReference type="EMBL" id="CP032452">
    <property type="protein sequence ID" value="QEZ68618.1"/>
    <property type="molecule type" value="Genomic_DNA"/>
</dbReference>
<dbReference type="Proteomes" id="UP000573963">
    <property type="component" value="Unassembled WGS sequence"/>
</dbReference>
<dbReference type="CDD" id="cd00586">
    <property type="entry name" value="4HBT"/>
    <property type="match status" value="1"/>
</dbReference>
<dbReference type="PANTHER" id="PTHR31793:SF27">
    <property type="entry name" value="NOVEL THIOESTERASE SUPERFAMILY DOMAIN AND SAPOSIN A-TYPE DOMAIN CONTAINING PROTEIN (0610012H03RIK)"/>
    <property type="match status" value="1"/>
</dbReference>
<evidence type="ECO:0000256" key="2">
    <source>
        <dbReference type="ARBA" id="ARBA00022801"/>
    </source>
</evidence>
<protein>
    <submittedName>
        <fullName evidence="4">Acyl-CoA thioesterase</fullName>
    </submittedName>
</protein>
<evidence type="ECO:0000313" key="6">
    <source>
        <dbReference type="Proteomes" id="UP000573963"/>
    </source>
</evidence>
<reference evidence="3 6" key="2">
    <citation type="submission" date="2020-04" db="EMBL/GenBank/DDBJ databases">
        <authorList>
            <person name="Hitch T.C.A."/>
            <person name="Wylensek D."/>
            <person name="Clavel T."/>
        </authorList>
    </citation>
    <scope>NUCLEOTIDE SEQUENCE [LARGE SCALE GENOMIC DNA]</scope>
    <source>
        <strain evidence="3 6">Med78_4-601-WT-2</strain>
    </source>
</reference>
<reference evidence="4 5" key="1">
    <citation type="submission" date="2018-09" db="EMBL/GenBank/DDBJ databases">
        <title>A clostridial neurotoxin that targets Anopheles mosquitoes.</title>
        <authorList>
            <person name="Contreras E."/>
            <person name="Masuyer G."/>
            <person name="Qureshi N."/>
            <person name="Chawla S."/>
            <person name="Lim H.L."/>
            <person name="Chen J."/>
            <person name="Stenmark P."/>
            <person name="Gill S."/>
        </authorList>
    </citation>
    <scope>NUCLEOTIDE SEQUENCE [LARGE SCALE GENOMIC DNA]</scope>
    <source>
        <strain evidence="4 5">Cbm</strain>
    </source>
</reference>
<dbReference type="Pfam" id="PF13279">
    <property type="entry name" value="4HBT_2"/>
    <property type="match status" value="1"/>
</dbReference>
<proteinExistence type="inferred from homology"/>
<accession>A0A5P3XBK3</accession>
<name>A0A5P3XBK3_PARBF</name>
<gene>
    <name evidence="4" type="ORF">D4A35_06560</name>
    <name evidence="3" type="ORF">HF875_08755</name>
</gene>
<dbReference type="AlphaFoldDB" id="A0A5P3XBK3"/>
<sequence>MLKHKHDFEVQGYELDSFNHVNNAVYLNYLESARWNFFKDHGYLEFMMSERIYPVVIEAHIKYIRELKIFNKCTIETVWDIESNYIIANHNIRNKDTGLKVAKSTVKMALVSEEKIIQDIPENLKNKIKKTI</sequence>